<gene>
    <name evidence="2" type="ORF">V6N12_003016</name>
</gene>
<evidence type="ECO:0000313" key="3">
    <source>
        <dbReference type="Proteomes" id="UP001472677"/>
    </source>
</evidence>
<feature type="domain" description="Putative plant transposon protein" evidence="1">
    <location>
        <begin position="6"/>
        <end position="143"/>
    </location>
</feature>
<name>A0ABR2EAQ9_9ROSI</name>
<dbReference type="Proteomes" id="UP001472677">
    <property type="component" value="Unassembled WGS sequence"/>
</dbReference>
<dbReference type="EMBL" id="JBBPBM010000017">
    <property type="protein sequence ID" value="KAK8556619.1"/>
    <property type="molecule type" value="Genomic_DNA"/>
</dbReference>
<proteinExistence type="predicted"/>
<sequence length="145" mass="16861">MDVVAQHKWEKLAKHPGDVNTSLVKEFYANITEPKQNSVFVRGKYIRFTPSAINRYFKLSAIVDNHATFKEEADNETYHEIVEDLCVANSKWNGQQVSRRSMNREQLLPKAKLWNHFLKHKLMPTSHNTTVSLPRMLLLHSILFG</sequence>
<dbReference type="Pfam" id="PF20167">
    <property type="entry name" value="Transposase_32"/>
    <property type="match status" value="1"/>
</dbReference>
<protein>
    <recommendedName>
        <fullName evidence="1">Putative plant transposon protein domain-containing protein</fullName>
    </recommendedName>
</protein>
<organism evidence="2 3">
    <name type="scientific">Hibiscus sabdariffa</name>
    <name type="common">roselle</name>
    <dbReference type="NCBI Taxonomy" id="183260"/>
    <lineage>
        <taxon>Eukaryota</taxon>
        <taxon>Viridiplantae</taxon>
        <taxon>Streptophyta</taxon>
        <taxon>Embryophyta</taxon>
        <taxon>Tracheophyta</taxon>
        <taxon>Spermatophyta</taxon>
        <taxon>Magnoliopsida</taxon>
        <taxon>eudicotyledons</taxon>
        <taxon>Gunneridae</taxon>
        <taxon>Pentapetalae</taxon>
        <taxon>rosids</taxon>
        <taxon>malvids</taxon>
        <taxon>Malvales</taxon>
        <taxon>Malvaceae</taxon>
        <taxon>Malvoideae</taxon>
        <taxon>Hibiscus</taxon>
    </lineage>
</organism>
<reference evidence="2 3" key="1">
    <citation type="journal article" date="2024" name="G3 (Bethesda)">
        <title>Genome assembly of Hibiscus sabdariffa L. provides insights into metabolisms of medicinal natural products.</title>
        <authorList>
            <person name="Kim T."/>
        </authorList>
    </citation>
    <scope>NUCLEOTIDE SEQUENCE [LARGE SCALE GENOMIC DNA]</scope>
    <source>
        <strain evidence="2">TK-2024</strain>
        <tissue evidence="2">Old leaves</tissue>
    </source>
</reference>
<comment type="caution">
    <text evidence="2">The sequence shown here is derived from an EMBL/GenBank/DDBJ whole genome shotgun (WGS) entry which is preliminary data.</text>
</comment>
<dbReference type="InterPro" id="IPR046796">
    <property type="entry name" value="Transposase_32_dom"/>
</dbReference>
<accession>A0ABR2EAQ9</accession>
<evidence type="ECO:0000313" key="2">
    <source>
        <dbReference type="EMBL" id="KAK8556619.1"/>
    </source>
</evidence>
<evidence type="ECO:0000259" key="1">
    <source>
        <dbReference type="Pfam" id="PF20167"/>
    </source>
</evidence>
<keyword evidence="3" id="KW-1185">Reference proteome</keyword>